<dbReference type="InterPro" id="IPR001638">
    <property type="entry name" value="Solute-binding_3/MltF_N"/>
</dbReference>
<feature type="domain" description="Solute-binding protein family 3/N-terminal" evidence="3">
    <location>
        <begin position="57"/>
        <end position="284"/>
    </location>
</feature>
<evidence type="ECO:0000256" key="2">
    <source>
        <dbReference type="SAM" id="SignalP"/>
    </source>
</evidence>
<dbReference type="EMBL" id="BAABBB010000007">
    <property type="protein sequence ID" value="GAA3525942.1"/>
    <property type="molecule type" value="Genomic_DNA"/>
</dbReference>
<evidence type="ECO:0000256" key="1">
    <source>
        <dbReference type="ARBA" id="ARBA00022729"/>
    </source>
</evidence>
<evidence type="ECO:0000313" key="5">
    <source>
        <dbReference type="Proteomes" id="UP001500301"/>
    </source>
</evidence>
<organism evidence="4 5">
    <name type="scientific">Nocardioides daeguensis</name>
    <dbReference type="NCBI Taxonomy" id="908359"/>
    <lineage>
        <taxon>Bacteria</taxon>
        <taxon>Bacillati</taxon>
        <taxon>Actinomycetota</taxon>
        <taxon>Actinomycetes</taxon>
        <taxon>Propionibacteriales</taxon>
        <taxon>Nocardioidaceae</taxon>
        <taxon>Nocardioides</taxon>
    </lineage>
</organism>
<feature type="chain" id="PRO_5046298066" evidence="2">
    <location>
        <begin position="28"/>
        <end position="309"/>
    </location>
</feature>
<keyword evidence="1 2" id="KW-0732">Signal</keyword>
<dbReference type="SMART" id="SM00062">
    <property type="entry name" value="PBPb"/>
    <property type="match status" value="1"/>
</dbReference>
<reference evidence="5" key="1">
    <citation type="journal article" date="2019" name="Int. J. Syst. Evol. Microbiol.">
        <title>The Global Catalogue of Microorganisms (GCM) 10K type strain sequencing project: providing services to taxonomists for standard genome sequencing and annotation.</title>
        <authorList>
            <consortium name="The Broad Institute Genomics Platform"/>
            <consortium name="The Broad Institute Genome Sequencing Center for Infectious Disease"/>
            <person name="Wu L."/>
            <person name="Ma J."/>
        </authorList>
    </citation>
    <scope>NUCLEOTIDE SEQUENCE [LARGE SCALE GENOMIC DNA]</scope>
    <source>
        <strain evidence="5">JCM 17460</strain>
    </source>
</reference>
<dbReference type="Proteomes" id="UP001500301">
    <property type="component" value="Unassembled WGS sequence"/>
</dbReference>
<dbReference type="Pfam" id="PF00497">
    <property type="entry name" value="SBP_bac_3"/>
    <property type="match status" value="1"/>
</dbReference>
<dbReference type="PANTHER" id="PTHR35936:SF17">
    <property type="entry name" value="ARGININE-BINDING EXTRACELLULAR PROTEIN ARTP"/>
    <property type="match status" value="1"/>
</dbReference>
<evidence type="ECO:0000313" key="4">
    <source>
        <dbReference type="EMBL" id="GAA3525942.1"/>
    </source>
</evidence>
<sequence length="309" mass="31833">MTRLTNRFRAIGLVAALAATASLTACGASSDDGEEKAGTGGTALFKTLPKANQDSAEVSFGALWETPPIISVTASDTTKPVGLAPDLAAALGEELGVKATWQNMQWPAQLPGVQSGVVDALFGQVNVTEEREQSIVDMVPFYKTTMALLLPADDADGVSAVGDMCGTTVGAPVGSETVAQLKQLSAQKCASEPIKIKEFQGATLAISAVKSGSIDAWLDTTASQVVAAEADADLTSVEVPEEEIAPVYNGIAVGKDKPELTKALVVALRNLIESGRYDEIFAANDSAPAAITADEVVANPITSTPVGQK</sequence>
<dbReference type="PANTHER" id="PTHR35936">
    <property type="entry name" value="MEMBRANE-BOUND LYTIC MUREIN TRANSGLYCOSYLASE F"/>
    <property type="match status" value="1"/>
</dbReference>
<gene>
    <name evidence="4" type="ORF">GCM10022263_13370</name>
</gene>
<comment type="caution">
    <text evidence="4">The sequence shown here is derived from an EMBL/GenBank/DDBJ whole genome shotgun (WGS) entry which is preliminary data.</text>
</comment>
<name>A0ABP6V266_9ACTN</name>
<keyword evidence="5" id="KW-1185">Reference proteome</keyword>
<dbReference type="RefSeq" id="WP_218233964.1">
    <property type="nucleotide sequence ID" value="NZ_BAABBB010000007.1"/>
</dbReference>
<dbReference type="PROSITE" id="PS51257">
    <property type="entry name" value="PROKAR_LIPOPROTEIN"/>
    <property type="match status" value="1"/>
</dbReference>
<feature type="signal peptide" evidence="2">
    <location>
        <begin position="1"/>
        <end position="27"/>
    </location>
</feature>
<protein>
    <submittedName>
        <fullName evidence="4">ABC transporter substrate-binding protein</fullName>
    </submittedName>
</protein>
<evidence type="ECO:0000259" key="3">
    <source>
        <dbReference type="SMART" id="SM00062"/>
    </source>
</evidence>
<accession>A0ABP6V266</accession>
<proteinExistence type="predicted"/>